<evidence type="ECO:0000256" key="1">
    <source>
        <dbReference type="ARBA" id="ARBA00004127"/>
    </source>
</evidence>
<comment type="subcellular location">
    <subcellularLocation>
        <location evidence="1">Endomembrane system</location>
        <topology evidence="1">Multi-pass membrane protein</topology>
    </subcellularLocation>
</comment>
<dbReference type="Proteomes" id="UP001321473">
    <property type="component" value="Unassembled WGS sequence"/>
</dbReference>
<keyword evidence="2" id="KW-0677">Repeat</keyword>
<protein>
    <recommendedName>
        <fullName evidence="6">ABC transporter domain-containing protein</fullName>
    </recommendedName>
</protein>
<keyword evidence="8" id="KW-1185">Reference proteome</keyword>
<feature type="region of interest" description="Disordered" evidence="5">
    <location>
        <begin position="364"/>
        <end position="385"/>
    </location>
</feature>
<dbReference type="AlphaFoldDB" id="A0AAQ4E6T5"/>
<name>A0AAQ4E6T5_AMBAM</name>
<dbReference type="Gene3D" id="3.40.50.300">
    <property type="entry name" value="P-loop containing nucleotide triphosphate hydrolases"/>
    <property type="match status" value="1"/>
</dbReference>
<evidence type="ECO:0000313" key="8">
    <source>
        <dbReference type="Proteomes" id="UP001321473"/>
    </source>
</evidence>
<evidence type="ECO:0000313" key="7">
    <source>
        <dbReference type="EMBL" id="KAK8770368.1"/>
    </source>
</evidence>
<dbReference type="GO" id="GO:0005524">
    <property type="term" value="F:ATP binding"/>
    <property type="evidence" value="ECO:0007669"/>
    <property type="project" value="UniProtKB-KW"/>
</dbReference>
<organism evidence="7 8">
    <name type="scientific">Amblyomma americanum</name>
    <name type="common">Lone star tick</name>
    <dbReference type="NCBI Taxonomy" id="6943"/>
    <lineage>
        <taxon>Eukaryota</taxon>
        <taxon>Metazoa</taxon>
        <taxon>Ecdysozoa</taxon>
        <taxon>Arthropoda</taxon>
        <taxon>Chelicerata</taxon>
        <taxon>Arachnida</taxon>
        <taxon>Acari</taxon>
        <taxon>Parasitiformes</taxon>
        <taxon>Ixodida</taxon>
        <taxon>Ixodoidea</taxon>
        <taxon>Ixodidae</taxon>
        <taxon>Amblyomminae</taxon>
        <taxon>Amblyomma</taxon>
    </lineage>
</organism>
<dbReference type="PROSITE" id="PS50893">
    <property type="entry name" value="ABC_TRANSPORTER_2"/>
    <property type="match status" value="1"/>
</dbReference>
<proteinExistence type="predicted"/>
<dbReference type="InterPro" id="IPR017871">
    <property type="entry name" value="ABC_transporter-like_CS"/>
</dbReference>
<dbReference type="PROSITE" id="PS00211">
    <property type="entry name" value="ABC_TRANSPORTER_1"/>
    <property type="match status" value="1"/>
</dbReference>
<dbReference type="GO" id="GO:0012505">
    <property type="term" value="C:endomembrane system"/>
    <property type="evidence" value="ECO:0007669"/>
    <property type="project" value="UniProtKB-SubCell"/>
</dbReference>
<dbReference type="PANTHER" id="PTHR24223:SF443">
    <property type="entry name" value="MULTIDRUG-RESISTANCE LIKE PROTEIN 1, ISOFORM I"/>
    <property type="match status" value="1"/>
</dbReference>
<evidence type="ECO:0000256" key="2">
    <source>
        <dbReference type="ARBA" id="ARBA00022737"/>
    </source>
</evidence>
<dbReference type="GO" id="GO:0042626">
    <property type="term" value="F:ATPase-coupled transmembrane transporter activity"/>
    <property type="evidence" value="ECO:0007669"/>
    <property type="project" value="TreeGrafter"/>
</dbReference>
<gene>
    <name evidence="7" type="ORF">V5799_013167</name>
</gene>
<dbReference type="EMBL" id="JARKHS020021255">
    <property type="protein sequence ID" value="KAK8770368.1"/>
    <property type="molecule type" value="Genomic_DNA"/>
</dbReference>
<sequence length="461" mass="50523">MRLFMQIAGYLQIYVASTAPTDTAWIAPAPYCCYADLASYDPSWQPSWTVAPSQKFSSSPTTSPFPLDINERQRPAPSSGRVNSIVARLLDSMRLFMQIAGYLQIYVASTAPTDTAWIAPAPYCCYADLASYDPSWQPSWTVAPSQKLSSSPTTSPFPLDINERQRPAPSSGRVNSIVARLLDSMRLFMQGRIAYVPQLAHVHNMTVRDNILYGKPMDDDFYDEVIACCKLTDDLNRLPGGDLTEVGEKGGNLSGGQKQRISLARAVYSRSDVYLLDDPLSALDSIVGNSIFQAVIGHTGMLGNKTRIMVCNQGGYLRHMDKLVLVHDRGVRVYSCVEDLLADQDSPETLREGARAEAVHCAQEDGAQAKEGQENESAGRVIQKEQQGSDKSAFSILCALVRLSGWPAMVASGAFVLSATALTLQQLWIKLWTDVSSDGEANVDAHRDSWIKVLVGFCAFD</sequence>
<dbReference type="Pfam" id="PF00005">
    <property type="entry name" value="ABC_tran"/>
    <property type="match status" value="1"/>
</dbReference>
<evidence type="ECO:0000256" key="3">
    <source>
        <dbReference type="ARBA" id="ARBA00022741"/>
    </source>
</evidence>
<feature type="non-terminal residue" evidence="7">
    <location>
        <position position="461"/>
    </location>
</feature>
<feature type="domain" description="ABC transporter" evidence="6">
    <location>
        <begin position="87"/>
        <end position="353"/>
    </location>
</feature>
<accession>A0AAQ4E6T5</accession>
<reference evidence="7 8" key="1">
    <citation type="journal article" date="2023" name="Arcadia Sci">
        <title>De novo assembly of a long-read Amblyomma americanum tick genome.</title>
        <authorList>
            <person name="Chou S."/>
            <person name="Poskanzer K.E."/>
            <person name="Rollins M."/>
            <person name="Thuy-Boun P.S."/>
        </authorList>
    </citation>
    <scope>NUCLEOTIDE SEQUENCE [LARGE SCALE GENOMIC DNA]</scope>
    <source>
        <strain evidence="7">F_SG_1</strain>
        <tissue evidence="7">Salivary glands</tissue>
    </source>
</reference>
<keyword evidence="3" id="KW-0547">Nucleotide-binding</keyword>
<comment type="caution">
    <text evidence="7">The sequence shown here is derived from an EMBL/GenBank/DDBJ whole genome shotgun (WGS) entry which is preliminary data.</text>
</comment>
<keyword evidence="4" id="KW-0067">ATP-binding</keyword>
<evidence type="ECO:0000259" key="6">
    <source>
        <dbReference type="PROSITE" id="PS50893"/>
    </source>
</evidence>
<evidence type="ECO:0000256" key="4">
    <source>
        <dbReference type="ARBA" id="ARBA00022840"/>
    </source>
</evidence>
<dbReference type="InterPro" id="IPR027417">
    <property type="entry name" value="P-loop_NTPase"/>
</dbReference>
<evidence type="ECO:0000256" key="5">
    <source>
        <dbReference type="SAM" id="MobiDB-lite"/>
    </source>
</evidence>
<dbReference type="SUPFAM" id="SSF52540">
    <property type="entry name" value="P-loop containing nucleoside triphosphate hydrolases"/>
    <property type="match status" value="1"/>
</dbReference>
<dbReference type="InterPro" id="IPR003439">
    <property type="entry name" value="ABC_transporter-like_ATP-bd"/>
</dbReference>
<dbReference type="InterPro" id="IPR050173">
    <property type="entry name" value="ABC_transporter_C-like"/>
</dbReference>
<dbReference type="PANTHER" id="PTHR24223">
    <property type="entry name" value="ATP-BINDING CASSETTE SUB-FAMILY C"/>
    <property type="match status" value="1"/>
</dbReference>
<dbReference type="GO" id="GO:0016020">
    <property type="term" value="C:membrane"/>
    <property type="evidence" value="ECO:0007669"/>
    <property type="project" value="TreeGrafter"/>
</dbReference>
<dbReference type="GO" id="GO:0016887">
    <property type="term" value="F:ATP hydrolysis activity"/>
    <property type="evidence" value="ECO:0007669"/>
    <property type="project" value="InterPro"/>
</dbReference>